<gene>
    <name evidence="7" type="ORF">NMOB1V02_LOCUS1664</name>
</gene>
<dbReference type="PANTHER" id="PTHR31394">
    <property type="entry name" value="TRANSMEMBRANE PROTEIN 199"/>
    <property type="match status" value="1"/>
</dbReference>
<dbReference type="AlphaFoldDB" id="A0A7R9BHD3"/>
<protein>
    <recommendedName>
        <fullName evidence="9">Transmembrane protein 199</fullName>
    </recommendedName>
</protein>
<evidence type="ECO:0000313" key="8">
    <source>
        <dbReference type="Proteomes" id="UP000678499"/>
    </source>
</evidence>
<evidence type="ECO:0000256" key="5">
    <source>
        <dbReference type="ARBA" id="ARBA00023136"/>
    </source>
</evidence>
<keyword evidence="5 6" id="KW-0472">Membrane</keyword>
<dbReference type="GO" id="GO:0005789">
    <property type="term" value="C:endoplasmic reticulum membrane"/>
    <property type="evidence" value="ECO:0007669"/>
    <property type="project" value="UniProtKB-SubCell"/>
</dbReference>
<keyword evidence="2 6" id="KW-0812">Transmembrane</keyword>
<dbReference type="EMBL" id="OA882210">
    <property type="protein sequence ID" value="CAD7273794.1"/>
    <property type="molecule type" value="Genomic_DNA"/>
</dbReference>
<sequence>MQVKPRANFFAALAKAKESASSSSREIDSALKKADASEGLTYSEFHACCELIQAHDEDWSVSEDMGADSVVFQVSCEGQEIKCYHSSTELVSTSQPPVIPERNPELEARVQRLKKEQDNRAYRNMVKNVDHNLLKNPCETLGAQVKEARAQVTNVVQLILTVVGTFVFAYKLVDYNVEGATMMDKVAVGLSTALIVGLCDFYFVMRQMCEDDKRLKL</sequence>
<dbReference type="OrthoDB" id="19981at2759"/>
<dbReference type="EMBL" id="CAJPEX010000173">
    <property type="protein sequence ID" value="CAG0913946.1"/>
    <property type="molecule type" value="Genomic_DNA"/>
</dbReference>
<dbReference type="Pfam" id="PF11712">
    <property type="entry name" value="Vma12"/>
    <property type="match status" value="1"/>
</dbReference>
<reference evidence="7" key="1">
    <citation type="submission" date="2020-11" db="EMBL/GenBank/DDBJ databases">
        <authorList>
            <person name="Tran Van P."/>
        </authorList>
    </citation>
    <scope>NUCLEOTIDE SEQUENCE</scope>
</reference>
<dbReference type="InterPro" id="IPR021013">
    <property type="entry name" value="ATPase_Vma12"/>
</dbReference>
<evidence type="ECO:0000256" key="1">
    <source>
        <dbReference type="ARBA" id="ARBA00004477"/>
    </source>
</evidence>
<evidence type="ECO:0000256" key="2">
    <source>
        <dbReference type="ARBA" id="ARBA00022692"/>
    </source>
</evidence>
<evidence type="ECO:0000256" key="4">
    <source>
        <dbReference type="ARBA" id="ARBA00022989"/>
    </source>
</evidence>
<accession>A0A7R9BHD3</accession>
<feature type="transmembrane region" description="Helical" evidence="6">
    <location>
        <begin position="155"/>
        <end position="173"/>
    </location>
</feature>
<evidence type="ECO:0000256" key="6">
    <source>
        <dbReference type="SAM" id="Phobius"/>
    </source>
</evidence>
<proteinExistence type="predicted"/>
<evidence type="ECO:0000313" key="7">
    <source>
        <dbReference type="EMBL" id="CAD7273794.1"/>
    </source>
</evidence>
<name>A0A7R9BHD3_9CRUS</name>
<feature type="transmembrane region" description="Helical" evidence="6">
    <location>
        <begin position="185"/>
        <end position="205"/>
    </location>
</feature>
<dbReference type="PANTHER" id="PTHR31394:SF1">
    <property type="entry name" value="TRANSMEMBRANE PROTEIN 199"/>
    <property type="match status" value="1"/>
</dbReference>
<comment type="subcellular location">
    <subcellularLocation>
        <location evidence="1">Endoplasmic reticulum membrane</location>
        <topology evidence="1">Multi-pass membrane protein</topology>
    </subcellularLocation>
</comment>
<dbReference type="Proteomes" id="UP000678499">
    <property type="component" value="Unassembled WGS sequence"/>
</dbReference>
<keyword evidence="4 6" id="KW-1133">Transmembrane helix</keyword>
<dbReference type="GO" id="GO:0070072">
    <property type="term" value="P:vacuolar proton-transporting V-type ATPase complex assembly"/>
    <property type="evidence" value="ECO:0007669"/>
    <property type="project" value="InterPro"/>
</dbReference>
<keyword evidence="8" id="KW-1185">Reference proteome</keyword>
<keyword evidence="3" id="KW-0256">Endoplasmic reticulum</keyword>
<organism evidence="7">
    <name type="scientific">Notodromas monacha</name>
    <dbReference type="NCBI Taxonomy" id="399045"/>
    <lineage>
        <taxon>Eukaryota</taxon>
        <taxon>Metazoa</taxon>
        <taxon>Ecdysozoa</taxon>
        <taxon>Arthropoda</taxon>
        <taxon>Crustacea</taxon>
        <taxon>Oligostraca</taxon>
        <taxon>Ostracoda</taxon>
        <taxon>Podocopa</taxon>
        <taxon>Podocopida</taxon>
        <taxon>Cypridocopina</taxon>
        <taxon>Cypridoidea</taxon>
        <taxon>Cyprididae</taxon>
        <taxon>Notodromas</taxon>
    </lineage>
</organism>
<evidence type="ECO:0008006" key="9">
    <source>
        <dbReference type="Google" id="ProtNLM"/>
    </source>
</evidence>
<evidence type="ECO:0000256" key="3">
    <source>
        <dbReference type="ARBA" id="ARBA00022824"/>
    </source>
</evidence>